<dbReference type="SMART" id="SM00382">
    <property type="entry name" value="AAA"/>
    <property type="match status" value="1"/>
</dbReference>
<protein>
    <submittedName>
        <fullName evidence="10">ABC transporter ATP-binding protein</fullName>
    </submittedName>
</protein>
<dbReference type="GO" id="GO:0005524">
    <property type="term" value="F:ATP binding"/>
    <property type="evidence" value="ECO:0007669"/>
    <property type="project" value="UniProtKB-KW"/>
</dbReference>
<evidence type="ECO:0000313" key="10">
    <source>
        <dbReference type="EMBL" id="MFB9376616.1"/>
    </source>
</evidence>
<feature type="domain" description="ABC transmembrane type-1" evidence="9">
    <location>
        <begin position="37"/>
        <end position="324"/>
    </location>
</feature>
<accession>A0ABV5LRD5</accession>
<keyword evidence="5 7" id="KW-1133">Transmembrane helix</keyword>
<proteinExistence type="predicted"/>
<feature type="transmembrane region" description="Helical" evidence="7">
    <location>
        <begin position="181"/>
        <end position="200"/>
    </location>
</feature>
<dbReference type="InterPro" id="IPR036640">
    <property type="entry name" value="ABC1_TM_sf"/>
</dbReference>
<evidence type="ECO:0000256" key="3">
    <source>
        <dbReference type="ARBA" id="ARBA00022741"/>
    </source>
</evidence>
<name>A0ABV5LRD5_9ACTN</name>
<dbReference type="RefSeq" id="WP_380136058.1">
    <property type="nucleotide sequence ID" value="NZ_JBHLUI010000003.1"/>
</dbReference>
<evidence type="ECO:0000313" key="11">
    <source>
        <dbReference type="Proteomes" id="UP001589748"/>
    </source>
</evidence>
<keyword evidence="6 7" id="KW-0472">Membrane</keyword>
<dbReference type="InterPro" id="IPR003439">
    <property type="entry name" value="ABC_transporter-like_ATP-bd"/>
</dbReference>
<sequence length="606" mass="64525">MAGHMRPAGPPQRSVNFGPSAVRLLRRMAPDRTRLGVVLVLAIASVAASVTGPLLLARATDFVVATAFAGAPLDRAALADVAGQTVAVYVASAAFAYAQGVLLNRVVQNTVLTLRADVEATLHRLPLSHVDSTPRGELLSRVTNDIDNISQSLQQTVGQALVNVLTVVGVLVMMFSLSVPLALVALVSVPLTLAVVTVIARRSQPLFVDMWREIGQLNAQIEESFTGHDVVTTYGRRREVRQRFHERNAALREAGTGAQFLSGTIMPATMLIGNLVYVAIAVVGATMVTAGSLTIGGVQAFIQYSRQFSQPLAQLGSMANLLQSGVASAERVFGLLDAPAQEPDPEEPLALVGPGRIEFEDVSFSYSPGEPLIRDLSFRAEPGHTVAVVGPTGAGKTTLVNLLLRFYEVDSGRILLDGVDVRRSTRADLRSRAAIVLQDTWLFSGTIADNIAYGRPGASREEVVAAARAASVDPLIRSLPEGYDTVVDEDSGRLSAGEKQLVTIARAYLAGVQILVLDEATSSVDTRTERLVQQAMSRLRRDRTSIVIAHRLSTIRDADLILVMEDGRVVEQGDHDGLLAAEGAYARLYAAQFAGPATEEASSGVG</sequence>
<dbReference type="PANTHER" id="PTHR43394:SF1">
    <property type="entry name" value="ATP-BINDING CASSETTE SUB-FAMILY B MEMBER 10, MITOCHONDRIAL"/>
    <property type="match status" value="1"/>
</dbReference>
<gene>
    <name evidence="10" type="ORF">ACFFVI_06515</name>
</gene>
<keyword evidence="3" id="KW-0547">Nucleotide-binding</keyword>
<dbReference type="SUPFAM" id="SSF52540">
    <property type="entry name" value="P-loop containing nucleoside triphosphate hydrolases"/>
    <property type="match status" value="1"/>
</dbReference>
<comment type="caution">
    <text evidence="10">The sequence shown here is derived from an EMBL/GenBank/DDBJ whole genome shotgun (WGS) entry which is preliminary data.</text>
</comment>
<dbReference type="PROSITE" id="PS50929">
    <property type="entry name" value="ABC_TM1F"/>
    <property type="match status" value="1"/>
</dbReference>
<dbReference type="InterPro" id="IPR003593">
    <property type="entry name" value="AAA+_ATPase"/>
</dbReference>
<dbReference type="PANTHER" id="PTHR43394">
    <property type="entry name" value="ATP-DEPENDENT PERMEASE MDL1, MITOCHONDRIAL"/>
    <property type="match status" value="1"/>
</dbReference>
<dbReference type="EMBL" id="JBHMDM010000004">
    <property type="protein sequence ID" value="MFB9376616.1"/>
    <property type="molecule type" value="Genomic_DNA"/>
</dbReference>
<evidence type="ECO:0000256" key="5">
    <source>
        <dbReference type="ARBA" id="ARBA00022989"/>
    </source>
</evidence>
<evidence type="ECO:0000256" key="4">
    <source>
        <dbReference type="ARBA" id="ARBA00022840"/>
    </source>
</evidence>
<dbReference type="CDD" id="cd03254">
    <property type="entry name" value="ABCC_Glucan_exporter_like"/>
    <property type="match status" value="1"/>
</dbReference>
<dbReference type="PROSITE" id="PS50893">
    <property type="entry name" value="ABC_TRANSPORTER_2"/>
    <property type="match status" value="1"/>
</dbReference>
<dbReference type="PROSITE" id="PS00211">
    <property type="entry name" value="ABC_TRANSPORTER_1"/>
    <property type="match status" value="1"/>
</dbReference>
<reference evidence="10 11" key="1">
    <citation type="submission" date="2024-09" db="EMBL/GenBank/DDBJ databases">
        <authorList>
            <person name="Sun Q."/>
            <person name="Mori K."/>
        </authorList>
    </citation>
    <scope>NUCLEOTIDE SEQUENCE [LARGE SCALE GENOMIC DNA]</scope>
    <source>
        <strain evidence="10 11">TISTR 1856</strain>
    </source>
</reference>
<evidence type="ECO:0000259" key="8">
    <source>
        <dbReference type="PROSITE" id="PS50893"/>
    </source>
</evidence>
<dbReference type="Pfam" id="PF00664">
    <property type="entry name" value="ABC_membrane"/>
    <property type="match status" value="1"/>
</dbReference>
<dbReference type="Gene3D" id="1.20.1560.10">
    <property type="entry name" value="ABC transporter type 1, transmembrane domain"/>
    <property type="match status" value="1"/>
</dbReference>
<evidence type="ECO:0000256" key="6">
    <source>
        <dbReference type="ARBA" id="ARBA00023136"/>
    </source>
</evidence>
<dbReference type="InterPro" id="IPR027417">
    <property type="entry name" value="P-loop_NTPase"/>
</dbReference>
<evidence type="ECO:0000256" key="1">
    <source>
        <dbReference type="ARBA" id="ARBA00004651"/>
    </source>
</evidence>
<dbReference type="Gene3D" id="3.40.50.300">
    <property type="entry name" value="P-loop containing nucleotide triphosphate hydrolases"/>
    <property type="match status" value="1"/>
</dbReference>
<dbReference type="SUPFAM" id="SSF90123">
    <property type="entry name" value="ABC transporter transmembrane region"/>
    <property type="match status" value="1"/>
</dbReference>
<keyword evidence="11" id="KW-1185">Reference proteome</keyword>
<evidence type="ECO:0000256" key="2">
    <source>
        <dbReference type="ARBA" id="ARBA00022692"/>
    </source>
</evidence>
<dbReference type="InterPro" id="IPR039421">
    <property type="entry name" value="Type_1_exporter"/>
</dbReference>
<keyword evidence="2 7" id="KW-0812">Transmembrane</keyword>
<feature type="transmembrane region" description="Helical" evidence="7">
    <location>
        <begin position="35"/>
        <end position="56"/>
    </location>
</feature>
<organism evidence="10 11">
    <name type="scientific">Kineococcus gynurae</name>
    <dbReference type="NCBI Taxonomy" id="452979"/>
    <lineage>
        <taxon>Bacteria</taxon>
        <taxon>Bacillati</taxon>
        <taxon>Actinomycetota</taxon>
        <taxon>Actinomycetes</taxon>
        <taxon>Kineosporiales</taxon>
        <taxon>Kineosporiaceae</taxon>
        <taxon>Kineococcus</taxon>
    </lineage>
</organism>
<feature type="transmembrane region" description="Helical" evidence="7">
    <location>
        <begin position="76"/>
        <end position="98"/>
    </location>
</feature>
<feature type="transmembrane region" description="Helical" evidence="7">
    <location>
        <begin position="275"/>
        <end position="302"/>
    </location>
</feature>
<dbReference type="CDD" id="cd18547">
    <property type="entry name" value="ABC_6TM_Tm288_like"/>
    <property type="match status" value="1"/>
</dbReference>
<dbReference type="Proteomes" id="UP001589748">
    <property type="component" value="Unassembled WGS sequence"/>
</dbReference>
<dbReference type="InterPro" id="IPR017871">
    <property type="entry name" value="ABC_transporter-like_CS"/>
</dbReference>
<dbReference type="Pfam" id="PF00005">
    <property type="entry name" value="ABC_tran"/>
    <property type="match status" value="1"/>
</dbReference>
<evidence type="ECO:0000259" key="9">
    <source>
        <dbReference type="PROSITE" id="PS50929"/>
    </source>
</evidence>
<keyword evidence="4 10" id="KW-0067">ATP-binding</keyword>
<dbReference type="InterPro" id="IPR011527">
    <property type="entry name" value="ABC1_TM_dom"/>
</dbReference>
<comment type="subcellular location">
    <subcellularLocation>
        <location evidence="1">Cell membrane</location>
        <topology evidence="1">Multi-pass membrane protein</topology>
    </subcellularLocation>
</comment>
<evidence type="ECO:0000256" key="7">
    <source>
        <dbReference type="SAM" id="Phobius"/>
    </source>
</evidence>
<feature type="transmembrane region" description="Helical" evidence="7">
    <location>
        <begin position="157"/>
        <end position="175"/>
    </location>
</feature>
<feature type="domain" description="ABC transporter" evidence="8">
    <location>
        <begin position="357"/>
        <end position="591"/>
    </location>
</feature>